<accession>A0A6I1FDF3</accession>
<evidence type="ECO:0000313" key="4">
    <source>
        <dbReference type="Proteomes" id="UP000429595"/>
    </source>
</evidence>
<comment type="caution">
    <text evidence="3">The sequence shown here is derived from an EMBL/GenBank/DDBJ whole genome shotgun (WGS) entry which is preliminary data.</text>
</comment>
<keyword evidence="4" id="KW-1185">Reference proteome</keyword>
<feature type="domain" description="PepSY" evidence="2">
    <location>
        <begin position="63"/>
        <end position="115"/>
    </location>
</feature>
<evidence type="ECO:0000313" key="3">
    <source>
        <dbReference type="EMBL" id="KAB7705602.1"/>
    </source>
</evidence>
<dbReference type="InterPro" id="IPR025711">
    <property type="entry name" value="PepSY"/>
</dbReference>
<dbReference type="RefSeq" id="WP_152152928.1">
    <property type="nucleotide sequence ID" value="NZ_WEIO01000008.1"/>
</dbReference>
<dbReference type="EMBL" id="WEIO01000008">
    <property type="protein sequence ID" value="KAB7705602.1"/>
    <property type="molecule type" value="Genomic_DNA"/>
</dbReference>
<dbReference type="Gene3D" id="3.10.450.40">
    <property type="match status" value="2"/>
</dbReference>
<protein>
    <recommendedName>
        <fullName evidence="2">PepSY domain-containing protein</fullName>
    </recommendedName>
</protein>
<name>A0A6I1FDF3_9BACI</name>
<reference evidence="3 4" key="1">
    <citation type="submission" date="2019-10" db="EMBL/GenBank/DDBJ databases">
        <title>Bacillus aerolatum sp. nov., isolated from bioaerosol of sport playgrounds.</title>
        <authorList>
            <person name="Chen P."/>
            <person name="Zhang G."/>
        </authorList>
    </citation>
    <scope>NUCLEOTIDE SEQUENCE [LARGE SCALE GENOMIC DNA]</scope>
    <source>
        <strain evidence="3 4">CX253</strain>
    </source>
</reference>
<gene>
    <name evidence="3" type="ORF">F9802_13790</name>
</gene>
<proteinExistence type="predicted"/>
<evidence type="ECO:0000256" key="1">
    <source>
        <dbReference type="SAM" id="SignalP"/>
    </source>
</evidence>
<evidence type="ECO:0000259" key="2">
    <source>
        <dbReference type="Pfam" id="PF03413"/>
    </source>
</evidence>
<feature type="signal peptide" evidence="1">
    <location>
        <begin position="1"/>
        <end position="30"/>
    </location>
</feature>
<dbReference type="Proteomes" id="UP000429595">
    <property type="component" value="Unassembled WGS sequence"/>
</dbReference>
<dbReference type="Pfam" id="PF03413">
    <property type="entry name" value="PepSY"/>
    <property type="match status" value="2"/>
</dbReference>
<dbReference type="AlphaFoldDB" id="A0A6I1FDF3"/>
<feature type="domain" description="PepSY" evidence="2">
    <location>
        <begin position="138"/>
        <end position="196"/>
    </location>
</feature>
<feature type="chain" id="PRO_5026358869" description="PepSY domain-containing protein" evidence="1">
    <location>
        <begin position="31"/>
        <end position="208"/>
    </location>
</feature>
<organism evidence="3 4">
    <name type="scientific">Bacillus aerolatus</name>
    <dbReference type="NCBI Taxonomy" id="2653354"/>
    <lineage>
        <taxon>Bacteria</taxon>
        <taxon>Bacillati</taxon>
        <taxon>Bacillota</taxon>
        <taxon>Bacilli</taxon>
        <taxon>Bacillales</taxon>
        <taxon>Bacillaceae</taxon>
        <taxon>Bacillus</taxon>
    </lineage>
</organism>
<sequence length="208" mass="22959">MNNKIKKFIVPALAAAIIGGGATSAIYVSAATKDKTVEQGEMNDQQEQAVLAKQAKFSEQESVKISLEKVPGTVKNVELDDEDGTVVYEVEVQAKDGKEQDVKIDAQTGKVIKIEKDDEDEKEESDQQEQARLMKQAKITKEESMKIALEKVPGTVKSVELDDEDGTVVYEVEVQAKDGKEQDVKIDVQTGKIVKIDNEEDDEDNDQD</sequence>
<keyword evidence="1" id="KW-0732">Signal</keyword>